<protein>
    <submittedName>
        <fullName evidence="9">Radical SAM protein</fullName>
    </submittedName>
</protein>
<accession>A0A537IRE6</accession>
<dbReference type="AlphaFoldDB" id="A0A537IRE6"/>
<keyword evidence="3" id="KW-0949">S-adenosyl-L-methionine</keyword>
<dbReference type="InterPro" id="IPR000385">
    <property type="entry name" value="MoaA_NifB_PqqE_Fe-S-bd_CS"/>
</dbReference>
<keyword evidence="4" id="KW-0479">Metal-binding</keyword>
<sequence length="145" mass="16940">MEHRSITTVQEKEFGHELMTKLDGRRFPVSGQWELTCRCNLRCVMCYTDCFNTPDRLREELSFHEIVRIMDEIQEAGCLEITLTGGEPLARKGFFGHLRLCEAERLLDHSVHQRDDGHRTPRRVLDAVSARDDRDQLPWPDQAVF</sequence>
<dbReference type="Gene3D" id="3.20.20.70">
    <property type="entry name" value="Aldolase class I"/>
    <property type="match status" value="1"/>
</dbReference>
<evidence type="ECO:0000256" key="1">
    <source>
        <dbReference type="ARBA" id="ARBA00001966"/>
    </source>
</evidence>
<evidence type="ECO:0000256" key="5">
    <source>
        <dbReference type="ARBA" id="ARBA00023002"/>
    </source>
</evidence>
<comment type="cofactor">
    <cofactor evidence="1">
        <name>[4Fe-4S] cluster</name>
        <dbReference type="ChEBI" id="CHEBI:49883"/>
    </cofactor>
</comment>
<keyword evidence="5" id="KW-0560">Oxidoreductase</keyword>
<keyword evidence="2" id="KW-0004">4Fe-4S</keyword>
<evidence type="ECO:0000256" key="6">
    <source>
        <dbReference type="ARBA" id="ARBA00023004"/>
    </source>
</evidence>
<dbReference type="InterPro" id="IPR007197">
    <property type="entry name" value="rSAM"/>
</dbReference>
<evidence type="ECO:0000259" key="8">
    <source>
        <dbReference type="Pfam" id="PF04055"/>
    </source>
</evidence>
<evidence type="ECO:0000256" key="4">
    <source>
        <dbReference type="ARBA" id="ARBA00022723"/>
    </source>
</evidence>
<reference evidence="9 10" key="1">
    <citation type="journal article" date="2019" name="Nat. Microbiol.">
        <title>Mediterranean grassland soil C-N compound turnover is dependent on rainfall and depth, and is mediated by genomically divergent microorganisms.</title>
        <authorList>
            <person name="Diamond S."/>
            <person name="Andeer P.F."/>
            <person name="Li Z."/>
            <person name="Crits-Christoph A."/>
            <person name="Burstein D."/>
            <person name="Anantharaman K."/>
            <person name="Lane K.R."/>
            <person name="Thomas B.C."/>
            <person name="Pan C."/>
            <person name="Northen T.R."/>
            <person name="Banfield J.F."/>
        </authorList>
    </citation>
    <scope>NUCLEOTIDE SEQUENCE [LARGE SCALE GENOMIC DNA]</scope>
    <source>
        <strain evidence="9">NP_8</strain>
    </source>
</reference>
<comment type="caution">
    <text evidence="9">The sequence shown here is derived from an EMBL/GenBank/DDBJ whole genome shotgun (WGS) entry which is preliminary data.</text>
</comment>
<evidence type="ECO:0000256" key="7">
    <source>
        <dbReference type="ARBA" id="ARBA00023014"/>
    </source>
</evidence>
<dbReference type="GO" id="GO:0016491">
    <property type="term" value="F:oxidoreductase activity"/>
    <property type="evidence" value="ECO:0007669"/>
    <property type="project" value="UniProtKB-KW"/>
</dbReference>
<dbReference type="SFLD" id="SFLDS00029">
    <property type="entry name" value="Radical_SAM"/>
    <property type="match status" value="1"/>
</dbReference>
<dbReference type="Proteomes" id="UP000318834">
    <property type="component" value="Unassembled WGS sequence"/>
</dbReference>
<proteinExistence type="predicted"/>
<dbReference type="CDD" id="cd01335">
    <property type="entry name" value="Radical_SAM"/>
    <property type="match status" value="1"/>
</dbReference>
<evidence type="ECO:0000256" key="3">
    <source>
        <dbReference type="ARBA" id="ARBA00022691"/>
    </source>
</evidence>
<keyword evidence="6" id="KW-0408">Iron</keyword>
<gene>
    <name evidence="9" type="ORF">E6H05_08820</name>
</gene>
<organism evidence="9 10">
    <name type="scientific">Candidatus Segetimicrobium genomatis</name>
    <dbReference type="NCBI Taxonomy" id="2569760"/>
    <lineage>
        <taxon>Bacteria</taxon>
        <taxon>Bacillati</taxon>
        <taxon>Candidatus Sysuimicrobiota</taxon>
        <taxon>Candidatus Sysuimicrobiia</taxon>
        <taxon>Candidatus Sysuimicrobiales</taxon>
        <taxon>Candidatus Segetimicrobiaceae</taxon>
        <taxon>Candidatus Segetimicrobium</taxon>
    </lineage>
</organism>
<dbReference type="InterPro" id="IPR013785">
    <property type="entry name" value="Aldolase_TIM"/>
</dbReference>
<dbReference type="InterPro" id="IPR058240">
    <property type="entry name" value="rSAM_sf"/>
</dbReference>
<dbReference type="EMBL" id="VBAP01000063">
    <property type="protein sequence ID" value="TMI73860.1"/>
    <property type="molecule type" value="Genomic_DNA"/>
</dbReference>
<dbReference type="SUPFAM" id="SSF102114">
    <property type="entry name" value="Radical SAM enzymes"/>
    <property type="match status" value="1"/>
</dbReference>
<dbReference type="GO" id="GO:0046872">
    <property type="term" value="F:metal ion binding"/>
    <property type="evidence" value="ECO:0007669"/>
    <property type="project" value="UniProtKB-KW"/>
</dbReference>
<feature type="domain" description="Radical SAM core" evidence="8">
    <location>
        <begin position="34"/>
        <end position="105"/>
    </location>
</feature>
<evidence type="ECO:0000313" key="9">
    <source>
        <dbReference type="EMBL" id="TMI73860.1"/>
    </source>
</evidence>
<name>A0A537IRE6_9BACT</name>
<dbReference type="GO" id="GO:0051539">
    <property type="term" value="F:4 iron, 4 sulfur cluster binding"/>
    <property type="evidence" value="ECO:0007669"/>
    <property type="project" value="UniProtKB-KW"/>
</dbReference>
<evidence type="ECO:0000313" key="10">
    <source>
        <dbReference type="Proteomes" id="UP000318834"/>
    </source>
</evidence>
<dbReference type="PANTHER" id="PTHR11228">
    <property type="entry name" value="RADICAL SAM DOMAIN PROTEIN"/>
    <property type="match status" value="1"/>
</dbReference>
<dbReference type="Pfam" id="PF04055">
    <property type="entry name" value="Radical_SAM"/>
    <property type="match status" value="1"/>
</dbReference>
<dbReference type="InterPro" id="IPR050377">
    <property type="entry name" value="Radical_SAM_PqqE_MftC-like"/>
</dbReference>
<keyword evidence="7" id="KW-0411">Iron-sulfur</keyword>
<dbReference type="SFLD" id="SFLDG01067">
    <property type="entry name" value="SPASM/twitch_domain_containing"/>
    <property type="match status" value="1"/>
</dbReference>
<dbReference type="PROSITE" id="PS01305">
    <property type="entry name" value="MOAA_NIFB_PQQE"/>
    <property type="match status" value="1"/>
</dbReference>
<dbReference type="PANTHER" id="PTHR11228:SF7">
    <property type="entry name" value="PQQA PEPTIDE CYCLASE"/>
    <property type="match status" value="1"/>
</dbReference>
<evidence type="ECO:0000256" key="2">
    <source>
        <dbReference type="ARBA" id="ARBA00022485"/>
    </source>
</evidence>